<reference evidence="3" key="1">
    <citation type="submission" date="2016-12" db="EMBL/GenBank/DDBJ databases">
        <authorList>
            <person name="Gulvik C.A."/>
        </authorList>
    </citation>
    <scope>NUCLEOTIDE SEQUENCE [LARGE SCALE GENOMIC DNA]</scope>
    <source>
        <strain evidence="3">NED12-00049-6B</strain>
    </source>
</reference>
<dbReference type="InterPro" id="IPR029059">
    <property type="entry name" value="AB_hydrolase_5"/>
</dbReference>
<protein>
    <recommendedName>
        <fullName evidence="1">Alpha/beta hydrolase fold-5 domain-containing protein</fullName>
    </recommendedName>
</protein>
<organism evidence="2 3">
    <name type="scientific">Streptococcus cuniculi</name>
    <dbReference type="NCBI Taxonomy" id="1432788"/>
    <lineage>
        <taxon>Bacteria</taxon>
        <taxon>Bacillati</taxon>
        <taxon>Bacillota</taxon>
        <taxon>Bacilli</taxon>
        <taxon>Lactobacillales</taxon>
        <taxon>Streptococcaceae</taxon>
        <taxon>Streptococcus</taxon>
    </lineage>
</organism>
<dbReference type="OrthoDB" id="9780932at2"/>
<accession>A0A1Q8E9G3</accession>
<dbReference type="EMBL" id="MSJM01000002">
    <property type="protein sequence ID" value="OLF48436.1"/>
    <property type="molecule type" value="Genomic_DNA"/>
</dbReference>
<evidence type="ECO:0000313" key="2">
    <source>
        <dbReference type="EMBL" id="OLF48436.1"/>
    </source>
</evidence>
<keyword evidence="3" id="KW-1185">Reference proteome</keyword>
<dbReference type="Proteomes" id="UP000186890">
    <property type="component" value="Unassembled WGS sequence"/>
</dbReference>
<dbReference type="AlphaFoldDB" id="A0A1Q8E9G3"/>
<comment type="caution">
    <text evidence="2">The sequence shown here is derived from an EMBL/GenBank/DDBJ whole genome shotgun (WGS) entry which is preliminary data.</text>
</comment>
<dbReference type="Pfam" id="PF12695">
    <property type="entry name" value="Abhydrolase_5"/>
    <property type="match status" value="1"/>
</dbReference>
<dbReference type="RefSeq" id="WP_075104159.1">
    <property type="nucleotide sequence ID" value="NZ_MSJM01000002.1"/>
</dbReference>
<feature type="domain" description="Alpha/beta hydrolase fold-5" evidence="1">
    <location>
        <begin position="61"/>
        <end position="222"/>
    </location>
</feature>
<dbReference type="SUPFAM" id="SSF53474">
    <property type="entry name" value="alpha/beta-Hydrolases"/>
    <property type="match status" value="1"/>
</dbReference>
<sequence length="235" mass="25469">MKRLKKILKIGLLLLLVVGISGGIALKTMTYKPTSEALAYMENATNEAGTTIFKAKDEKGAVILYGGGLVEDASYAKLGAGLADHGYTVYLLHSTLHLPILSTGKLQEVIKRYDLKQVYIGGHSLGGVVASMNAALPQVEGLILLAAYPPDSTDLAKSQLPVLSLTASEDKVLKWDKYEEAKKRLPETTHYVTIQGGNHSGFGLYGQQRKDGTATISASEQQDEIIRQMVDFMEK</sequence>
<proteinExistence type="predicted"/>
<dbReference type="GO" id="GO:0016787">
    <property type="term" value="F:hydrolase activity"/>
    <property type="evidence" value="ECO:0007669"/>
    <property type="project" value="InterPro"/>
</dbReference>
<gene>
    <name evidence="2" type="ORF">BU202_02130</name>
</gene>
<dbReference type="Gene3D" id="3.40.50.1820">
    <property type="entry name" value="alpha/beta hydrolase"/>
    <property type="match status" value="1"/>
</dbReference>
<evidence type="ECO:0000259" key="1">
    <source>
        <dbReference type="Pfam" id="PF12695"/>
    </source>
</evidence>
<evidence type="ECO:0000313" key="3">
    <source>
        <dbReference type="Proteomes" id="UP000186890"/>
    </source>
</evidence>
<name>A0A1Q8E9G3_9STRE</name>
<dbReference type="InterPro" id="IPR029058">
    <property type="entry name" value="AB_hydrolase_fold"/>
</dbReference>